<comment type="caution">
    <text evidence="1">The sequence shown here is derived from an EMBL/GenBank/DDBJ whole genome shotgun (WGS) entry which is preliminary data.</text>
</comment>
<dbReference type="AlphaFoldDB" id="C6R6F8"/>
<reference evidence="1 2" key="1">
    <citation type="submission" date="2009-06" db="EMBL/GenBank/DDBJ databases">
        <authorList>
            <person name="Dodson R."/>
            <person name="Sebastian Y."/>
            <person name="Madupu R."/>
            <person name="Durkin A.S."/>
            <person name="Torralba M."/>
            <person name="Methe B."/>
            <person name="Sutton G.G."/>
            <person name="Strausberg R.L."/>
            <person name="Nelson K.E."/>
        </authorList>
    </citation>
    <scope>NUCLEOTIDE SEQUENCE [LARGE SCALE GENOMIC DNA]</scope>
    <source>
        <strain evidence="1 2">SK141</strain>
    </source>
</reference>
<gene>
    <name evidence="1" type="ORF">CORTU0001_1090</name>
</gene>
<name>C6R6F8_9CORY</name>
<sequence>MSQQQLPPADQPDNYTGMWNRHRVRYLYVDPAAGLWHLGVGDEYQGTYCTRMNPLARIDLAGVKLRFRNGGYLVVPRDGAEVSIFMPHKMAQFRPMTYHGQVPDVCPDCLTMAAVTAEMNGQNAYPVKRLLKALAGTDTPANK</sequence>
<dbReference type="Proteomes" id="UP000004384">
    <property type="component" value="Unassembled WGS sequence"/>
</dbReference>
<dbReference type="RefSeq" id="WP_005326490.1">
    <property type="nucleotide sequence ID" value="NZ_ACVP01000003.1"/>
</dbReference>
<proteinExistence type="predicted"/>
<protein>
    <submittedName>
        <fullName evidence="1">Uncharacterized protein</fullName>
    </submittedName>
</protein>
<accession>C6R6F8</accession>
<evidence type="ECO:0000313" key="1">
    <source>
        <dbReference type="EMBL" id="EET78234.1"/>
    </source>
</evidence>
<organism evidence="1 2">
    <name type="scientific">Corynebacterium tuberculostearicum SK141</name>
    <dbReference type="NCBI Taxonomy" id="553206"/>
    <lineage>
        <taxon>Bacteria</taxon>
        <taxon>Bacillati</taxon>
        <taxon>Actinomycetota</taxon>
        <taxon>Actinomycetes</taxon>
        <taxon>Mycobacteriales</taxon>
        <taxon>Corynebacteriaceae</taxon>
        <taxon>Corynebacterium</taxon>
    </lineage>
</organism>
<evidence type="ECO:0000313" key="2">
    <source>
        <dbReference type="Proteomes" id="UP000004384"/>
    </source>
</evidence>
<dbReference type="EMBL" id="ACVP01000003">
    <property type="protein sequence ID" value="EET78234.1"/>
    <property type="molecule type" value="Genomic_DNA"/>
</dbReference>